<dbReference type="Proteomes" id="UP000231632">
    <property type="component" value="Unassembled WGS sequence"/>
</dbReference>
<comment type="caution">
    <text evidence="1">The sequence shown here is derived from an EMBL/GenBank/DDBJ whole genome shotgun (WGS) entry which is preliminary data.</text>
</comment>
<reference evidence="1 2" key="1">
    <citation type="journal article" date="2017" name="Arch. Microbiol.">
        <title>Mariprofundus micogutta sp. nov., a novel iron-oxidizing zetaproteobacterium isolated from a deep-sea hydrothermal field at the Bayonnaise knoll of the Izu-Ogasawara arc, and a description of Mariprofundales ord. nov. and Zetaproteobacteria classis nov.</title>
        <authorList>
            <person name="Makita H."/>
            <person name="Tanaka E."/>
            <person name="Mitsunobu S."/>
            <person name="Miyazaki M."/>
            <person name="Nunoura T."/>
            <person name="Uematsu K."/>
            <person name="Takaki Y."/>
            <person name="Nishi S."/>
            <person name="Shimamura S."/>
            <person name="Takai K."/>
        </authorList>
    </citation>
    <scope>NUCLEOTIDE SEQUENCE [LARGE SCALE GENOMIC DNA]</scope>
    <source>
        <strain evidence="1 2">ET2</strain>
    </source>
</reference>
<sequence>MGIYFESFPDSNFMLTIFYGAVIDEDLKAHTLEALKDEHSSPGKRGLSVICKHASASGLSYKTIFSEGRKMRQAKFRKDGKLAILAKNRVGYGLAKVYCVATELDGLDETRVLREDDLDHAIEWLGINAYSDEIRSKIEQLEHLQ</sequence>
<evidence type="ECO:0000313" key="2">
    <source>
        <dbReference type="Proteomes" id="UP000231632"/>
    </source>
</evidence>
<protein>
    <submittedName>
        <fullName evidence="1">Uncharacterized protein</fullName>
    </submittedName>
</protein>
<evidence type="ECO:0000313" key="1">
    <source>
        <dbReference type="EMBL" id="GAV20082.1"/>
    </source>
</evidence>
<keyword evidence="2" id="KW-1185">Reference proteome</keyword>
<dbReference type="RefSeq" id="WP_072659402.1">
    <property type="nucleotide sequence ID" value="NZ_BDFD01000007.1"/>
</dbReference>
<dbReference type="STRING" id="1921010.MMIC_P1044"/>
<organism evidence="1 2">
    <name type="scientific">Mariprofundus micogutta</name>
    <dbReference type="NCBI Taxonomy" id="1921010"/>
    <lineage>
        <taxon>Bacteria</taxon>
        <taxon>Pseudomonadati</taxon>
        <taxon>Pseudomonadota</taxon>
        <taxon>Candidatius Mariprofundia</taxon>
        <taxon>Mariprofundales</taxon>
        <taxon>Mariprofundaceae</taxon>
        <taxon>Mariprofundus</taxon>
    </lineage>
</organism>
<dbReference type="OrthoDB" id="5295445at2"/>
<dbReference type="EMBL" id="BDFD01000007">
    <property type="protein sequence ID" value="GAV20082.1"/>
    <property type="molecule type" value="Genomic_DNA"/>
</dbReference>
<proteinExistence type="predicted"/>
<name>A0A1L8CME9_9PROT</name>
<accession>A0A1L8CME9</accession>
<dbReference type="AlphaFoldDB" id="A0A1L8CME9"/>
<gene>
    <name evidence="1" type="ORF">MMIC_P1044</name>
</gene>